<evidence type="ECO:0000256" key="1">
    <source>
        <dbReference type="SAM" id="MobiDB-lite"/>
    </source>
</evidence>
<protein>
    <submittedName>
        <fullName evidence="2">Uncharacterized protein</fullName>
    </submittedName>
</protein>
<dbReference type="Proteomes" id="UP000250235">
    <property type="component" value="Unassembled WGS sequence"/>
</dbReference>
<evidence type="ECO:0000313" key="3">
    <source>
        <dbReference type="Proteomes" id="UP000250235"/>
    </source>
</evidence>
<dbReference type="EMBL" id="KV028151">
    <property type="protein sequence ID" value="KZV13712.1"/>
    <property type="molecule type" value="Genomic_DNA"/>
</dbReference>
<organism evidence="2 3">
    <name type="scientific">Dorcoceras hygrometricum</name>
    <dbReference type="NCBI Taxonomy" id="472368"/>
    <lineage>
        <taxon>Eukaryota</taxon>
        <taxon>Viridiplantae</taxon>
        <taxon>Streptophyta</taxon>
        <taxon>Embryophyta</taxon>
        <taxon>Tracheophyta</taxon>
        <taxon>Spermatophyta</taxon>
        <taxon>Magnoliopsida</taxon>
        <taxon>eudicotyledons</taxon>
        <taxon>Gunneridae</taxon>
        <taxon>Pentapetalae</taxon>
        <taxon>asterids</taxon>
        <taxon>lamiids</taxon>
        <taxon>Lamiales</taxon>
        <taxon>Gesneriaceae</taxon>
        <taxon>Didymocarpoideae</taxon>
        <taxon>Trichosporeae</taxon>
        <taxon>Loxocarpinae</taxon>
        <taxon>Dorcoceras</taxon>
    </lineage>
</organism>
<evidence type="ECO:0000313" key="2">
    <source>
        <dbReference type="EMBL" id="KZV13712.1"/>
    </source>
</evidence>
<reference evidence="2 3" key="1">
    <citation type="journal article" date="2015" name="Proc. Natl. Acad. Sci. U.S.A.">
        <title>The resurrection genome of Boea hygrometrica: A blueprint for survival of dehydration.</title>
        <authorList>
            <person name="Xiao L."/>
            <person name="Yang G."/>
            <person name="Zhang L."/>
            <person name="Yang X."/>
            <person name="Zhao S."/>
            <person name="Ji Z."/>
            <person name="Zhou Q."/>
            <person name="Hu M."/>
            <person name="Wang Y."/>
            <person name="Chen M."/>
            <person name="Xu Y."/>
            <person name="Jin H."/>
            <person name="Xiao X."/>
            <person name="Hu G."/>
            <person name="Bao F."/>
            <person name="Hu Y."/>
            <person name="Wan P."/>
            <person name="Li L."/>
            <person name="Deng X."/>
            <person name="Kuang T."/>
            <person name="Xiang C."/>
            <person name="Zhu J.K."/>
            <person name="Oliver M.J."/>
            <person name="He Y."/>
        </authorList>
    </citation>
    <scope>NUCLEOTIDE SEQUENCE [LARGE SCALE GENOMIC DNA]</scope>
    <source>
        <strain evidence="3">cv. XS01</strain>
    </source>
</reference>
<feature type="region of interest" description="Disordered" evidence="1">
    <location>
        <begin position="80"/>
        <end position="115"/>
    </location>
</feature>
<feature type="compositionally biased region" description="Basic residues" evidence="1">
    <location>
        <begin position="106"/>
        <end position="115"/>
    </location>
</feature>
<name>A0A2Z7A4K1_9LAMI</name>
<gene>
    <name evidence="2" type="ORF">F511_45127</name>
</gene>
<sequence>MLCDVKMNTIQHSIFVYGSSDINILLGIRIRTPAGSGRTINFNRDAINTNNNNQCINIHKKRQSGPRPDPRFLRQTALEVLTRSARSDSPRKVGRKPISGEVAAAARKKRGGGGA</sequence>
<accession>A0A2Z7A4K1</accession>
<keyword evidence="3" id="KW-1185">Reference proteome</keyword>
<proteinExistence type="predicted"/>
<dbReference type="AlphaFoldDB" id="A0A2Z7A4K1"/>